<dbReference type="InterPro" id="IPR009057">
    <property type="entry name" value="Homeodomain-like_sf"/>
</dbReference>
<dbReference type="EMBL" id="JAAVSD010000008">
    <property type="protein sequence ID" value="NLR29392.1"/>
    <property type="molecule type" value="Genomic_DNA"/>
</dbReference>
<name>A0ABX1L678_9LACO</name>
<dbReference type="RefSeq" id="WP_168849149.1">
    <property type="nucleotide sequence ID" value="NZ_JAAVSD010000008.1"/>
</dbReference>
<protein>
    <recommendedName>
        <fullName evidence="1">Mor transcription activator domain-containing protein</fullName>
    </recommendedName>
</protein>
<dbReference type="Proteomes" id="UP000707477">
    <property type="component" value="Unassembled WGS sequence"/>
</dbReference>
<feature type="domain" description="Mor transcription activator" evidence="1">
    <location>
        <begin position="9"/>
        <end position="82"/>
    </location>
</feature>
<sequence length="84" mass="9914">MDEVLGWQELYREMASIVGTTATRKLWRYYGGSQVSFPKRLWDPKLEAVQIQRERRSGMGVAELARRHQYSSRTIRRILAQTKD</sequence>
<dbReference type="SUPFAM" id="SSF46689">
    <property type="entry name" value="Homeodomain-like"/>
    <property type="match status" value="1"/>
</dbReference>
<dbReference type="Pfam" id="PF08765">
    <property type="entry name" value="Mor"/>
    <property type="match status" value="1"/>
</dbReference>
<proteinExistence type="predicted"/>
<accession>A0ABX1L678</accession>
<reference evidence="2 3" key="1">
    <citation type="submission" date="2020-03" db="EMBL/GenBank/DDBJ databases">
        <authorList>
            <person name="Zhang Z."/>
            <person name="Guo Z."/>
            <person name="Hou Q."/>
            <person name="Shen X."/>
        </authorList>
    </citation>
    <scope>NUCLEOTIDE SEQUENCE [LARGE SCALE GENOMIC DNA]</scope>
    <source>
        <strain evidence="2 3">HBUAS51329</strain>
    </source>
</reference>
<evidence type="ECO:0000313" key="3">
    <source>
        <dbReference type="Proteomes" id="UP000707477"/>
    </source>
</evidence>
<dbReference type="InterPro" id="IPR014875">
    <property type="entry name" value="Mor_transcription_activator"/>
</dbReference>
<comment type="caution">
    <text evidence="2">The sequence shown here is derived from an EMBL/GenBank/DDBJ whole genome shotgun (WGS) entry which is preliminary data.</text>
</comment>
<gene>
    <name evidence="2" type="ORF">HEQ44_04260</name>
</gene>
<evidence type="ECO:0000313" key="2">
    <source>
        <dbReference type="EMBL" id="NLR29392.1"/>
    </source>
</evidence>
<organism evidence="2 3">
    <name type="scientific">Levilactobacillus tujiorum</name>
    <dbReference type="NCBI Taxonomy" id="2912243"/>
    <lineage>
        <taxon>Bacteria</taxon>
        <taxon>Bacillati</taxon>
        <taxon>Bacillota</taxon>
        <taxon>Bacilli</taxon>
        <taxon>Lactobacillales</taxon>
        <taxon>Lactobacillaceae</taxon>
        <taxon>Levilactobacillus</taxon>
    </lineage>
</organism>
<keyword evidence="3" id="KW-1185">Reference proteome</keyword>
<evidence type="ECO:0000259" key="1">
    <source>
        <dbReference type="Pfam" id="PF08765"/>
    </source>
</evidence>